<gene>
    <name evidence="2" type="ORF">YC6258_00237</name>
</gene>
<protein>
    <recommendedName>
        <fullName evidence="4">Response regulator</fullName>
    </recommendedName>
</protein>
<dbReference type="EMBL" id="CP007142">
    <property type="protein sequence ID" value="AJQ92289.1"/>
    <property type="molecule type" value="Genomic_DNA"/>
</dbReference>
<dbReference type="Proteomes" id="UP000032266">
    <property type="component" value="Chromosome"/>
</dbReference>
<reference evidence="2 3" key="1">
    <citation type="submission" date="2014-01" db="EMBL/GenBank/DDBJ databases">
        <title>Full genme sequencing of cellulolytic bacterium Gynuella sunshinyii YC6258T gen. nov., sp. nov.</title>
        <authorList>
            <person name="Khan H."/>
            <person name="Chung E.J."/>
            <person name="Chung Y.R."/>
        </authorList>
    </citation>
    <scope>NUCLEOTIDE SEQUENCE [LARGE SCALE GENOMIC DNA]</scope>
    <source>
        <strain evidence="2 3">YC6258</strain>
    </source>
</reference>
<dbReference type="HOGENOM" id="CLU_122379_1_1_6"/>
<evidence type="ECO:0000313" key="2">
    <source>
        <dbReference type="EMBL" id="AJQ92289.1"/>
    </source>
</evidence>
<sequence>MNLIPIKPEFLQVLHQFHDKNIAIGELTQAYLESPNCLHTKQKAARQFVYRNILRMIKAELIAKHVEGDNWPRYRLMESFNTHYPKEEAHAVHNSANTTTPSSSETTQAPKPDSLLRKRLSQYRSDMLCAIGEAEEYEALCKEVPALRDDAQPLYNAARERSEILLGKIKAVESLLIQQPS</sequence>
<evidence type="ECO:0000256" key="1">
    <source>
        <dbReference type="SAM" id="MobiDB-lite"/>
    </source>
</evidence>
<evidence type="ECO:0008006" key="4">
    <source>
        <dbReference type="Google" id="ProtNLM"/>
    </source>
</evidence>
<feature type="region of interest" description="Disordered" evidence="1">
    <location>
        <begin position="91"/>
        <end position="115"/>
    </location>
</feature>
<keyword evidence="3" id="KW-1185">Reference proteome</keyword>
<accession>A0A0C5VPV5</accession>
<dbReference type="STRING" id="1445510.YC6258_00237"/>
<dbReference type="AlphaFoldDB" id="A0A0C5VPV5"/>
<dbReference type="OrthoDB" id="9128705at2"/>
<evidence type="ECO:0000313" key="3">
    <source>
        <dbReference type="Proteomes" id="UP000032266"/>
    </source>
</evidence>
<proteinExistence type="predicted"/>
<feature type="compositionally biased region" description="Polar residues" evidence="1">
    <location>
        <begin position="94"/>
        <end position="109"/>
    </location>
</feature>
<dbReference type="RefSeq" id="WP_044619619.1">
    <property type="nucleotide sequence ID" value="NZ_CP007142.1"/>
</dbReference>
<organism evidence="2 3">
    <name type="scientific">Gynuella sunshinyii YC6258</name>
    <dbReference type="NCBI Taxonomy" id="1445510"/>
    <lineage>
        <taxon>Bacteria</taxon>
        <taxon>Pseudomonadati</taxon>
        <taxon>Pseudomonadota</taxon>
        <taxon>Gammaproteobacteria</taxon>
        <taxon>Oceanospirillales</taxon>
        <taxon>Saccharospirillaceae</taxon>
        <taxon>Gynuella</taxon>
    </lineage>
</organism>
<name>A0A0C5VPV5_9GAMM</name>
<dbReference type="KEGG" id="gsn:YC6258_00237"/>